<keyword evidence="5" id="KW-0630">Potassium</keyword>
<feature type="transmembrane region" description="Helical" evidence="10">
    <location>
        <begin position="335"/>
        <end position="352"/>
    </location>
</feature>
<evidence type="ECO:0000259" key="11">
    <source>
        <dbReference type="Pfam" id="PF00999"/>
    </source>
</evidence>
<keyword evidence="4 10" id="KW-0812">Transmembrane</keyword>
<evidence type="ECO:0000256" key="10">
    <source>
        <dbReference type="SAM" id="Phobius"/>
    </source>
</evidence>
<evidence type="ECO:0000256" key="3">
    <source>
        <dbReference type="ARBA" id="ARBA00022538"/>
    </source>
</evidence>
<accession>A0AAP0R970</accession>
<feature type="transmembrane region" description="Helical" evidence="10">
    <location>
        <begin position="211"/>
        <end position="231"/>
    </location>
</feature>
<dbReference type="GO" id="GO:1902600">
    <property type="term" value="P:proton transmembrane transport"/>
    <property type="evidence" value="ECO:0007669"/>
    <property type="project" value="InterPro"/>
</dbReference>
<dbReference type="PANTHER" id="PTHR32468">
    <property type="entry name" value="CATION/H + ANTIPORTER"/>
    <property type="match status" value="1"/>
</dbReference>
<gene>
    <name evidence="14" type="ORF">L1049_002059</name>
</gene>
<feature type="transmembrane region" description="Helical" evidence="10">
    <location>
        <begin position="175"/>
        <end position="199"/>
    </location>
</feature>
<feature type="domain" description="Cation/H(+) antiporter C-terminal" evidence="13">
    <location>
        <begin position="639"/>
        <end position="673"/>
    </location>
</feature>
<dbReference type="GO" id="GO:0006813">
    <property type="term" value="P:potassium ion transport"/>
    <property type="evidence" value="ECO:0007669"/>
    <property type="project" value="UniProtKB-KW"/>
</dbReference>
<dbReference type="Gene3D" id="1.20.1530.20">
    <property type="match status" value="1"/>
</dbReference>
<evidence type="ECO:0000313" key="14">
    <source>
        <dbReference type="EMBL" id="KAK9271696.1"/>
    </source>
</evidence>
<feature type="transmembrane region" description="Helical" evidence="10">
    <location>
        <begin position="359"/>
        <end position="379"/>
    </location>
</feature>
<feature type="transmembrane region" description="Helical" evidence="10">
    <location>
        <begin position="243"/>
        <end position="261"/>
    </location>
</feature>
<dbReference type="InterPro" id="IPR057290">
    <property type="entry name" value="CHX17_C"/>
</dbReference>
<comment type="similarity">
    <text evidence="9">Belongs to the monovalent cation:proton antiporter 2 (CPA2) transporter (TC 2.A.37) family. CHX (TC 2.A.37.4) subfamily.</text>
</comment>
<proteinExistence type="inferred from homology"/>
<evidence type="ECO:0000256" key="4">
    <source>
        <dbReference type="ARBA" id="ARBA00022692"/>
    </source>
</evidence>
<keyword evidence="8 10" id="KW-0472">Membrane</keyword>
<keyword evidence="2" id="KW-0813">Transport</keyword>
<dbReference type="GO" id="GO:0016020">
    <property type="term" value="C:membrane"/>
    <property type="evidence" value="ECO:0007669"/>
    <property type="project" value="UniProtKB-SubCell"/>
</dbReference>
<dbReference type="PANTHER" id="PTHR32468:SF114">
    <property type="entry name" value="CATION_H+ EXCHANGER DOMAIN-CONTAINING PROTEIN"/>
    <property type="match status" value="1"/>
</dbReference>
<evidence type="ECO:0000259" key="12">
    <source>
        <dbReference type="Pfam" id="PF23256"/>
    </source>
</evidence>
<sequence>MGSIAQEPQDFAYTGGSDASKNFTTICMGVGRIHSEGYFYGTNPLHYTLPLLLLQLSLASTIILLTGRLLRPLGQTSMVPQILGGIILGPTVLGRCPNFTDTFFPLRSFIVLDTLSSFGYMFYFFLIGVQTDPWLLKKMEKKTFAMGISTVGLPLIISTACSLVMTRFIGVGPQIASSLPVVAMSDSVISFPIITHFLAELKIINSDFGRVAMSSSIASNLFSFCVVMVSVLLKEHSNEKFEVLTTFCTGIAVALIIAFAVRPGILWMIKHNPHGEEMKEEYIFAVLIGVLVSGFFCQATGLNVYYGPLVLGMAIPAGPPFGSALVEKLELMNSWLFMPLYFVKNGLVINVFGVKPIHYVAVQFIIFISCIGKFIGSFLPALLCKMPMNDAVALGLVMNAQGILELGMFKMLKKANALDNEAFVVMCTSMVLVTGAITPFVRHLYDPSRRYVVYKKRTVMHSRPDSELRVVVCINDKENVPAIINLLEAFNPTKRSPMEVFILHLIELVGHVKPLLIAHKPTKRPSSMASPSEHVVNAFRQYEENNHSVVSVQPFTAISSYATMHDNVCTIALDKRTSLVILPYHRRFAANPALGTSRRGIRIMNNNVLDKAPCSIAILVDRGLLNTSRSILESWSPFRVAVLFLGGVDDWEALAIGTRMVAHPNINLTMVRLLENGNVTSDDMRKGRLTMNW</sequence>
<dbReference type="GO" id="GO:0015297">
    <property type="term" value="F:antiporter activity"/>
    <property type="evidence" value="ECO:0007669"/>
    <property type="project" value="InterPro"/>
</dbReference>
<comment type="subcellular location">
    <subcellularLocation>
        <location evidence="1">Membrane</location>
        <topology evidence="1">Multi-pass membrane protein</topology>
    </subcellularLocation>
</comment>
<feature type="transmembrane region" description="Helical" evidence="10">
    <location>
        <begin position="282"/>
        <end position="306"/>
    </location>
</feature>
<feature type="transmembrane region" description="Helical" evidence="10">
    <location>
        <begin position="82"/>
        <end position="100"/>
    </location>
</feature>
<protein>
    <recommendedName>
        <fullName evidence="16">Cation/H+ exchanger domain-containing protein</fullName>
    </recommendedName>
</protein>
<dbReference type="Proteomes" id="UP001415857">
    <property type="component" value="Unassembled WGS sequence"/>
</dbReference>
<dbReference type="InterPro" id="IPR050794">
    <property type="entry name" value="CPA2_transporter"/>
</dbReference>
<dbReference type="Pfam" id="PF23256">
    <property type="entry name" value="CHX17_2nd"/>
    <property type="match status" value="1"/>
</dbReference>
<feature type="transmembrane region" description="Helical" evidence="10">
    <location>
        <begin position="106"/>
        <end position="126"/>
    </location>
</feature>
<reference evidence="14 15" key="1">
    <citation type="journal article" date="2024" name="Plant J.">
        <title>Genome sequences and population genomics reveal climatic adaptation and genomic divergence between two closely related sweetgum species.</title>
        <authorList>
            <person name="Xu W.Q."/>
            <person name="Ren C.Q."/>
            <person name="Zhang X.Y."/>
            <person name="Comes H.P."/>
            <person name="Liu X.H."/>
            <person name="Li Y.G."/>
            <person name="Kettle C.J."/>
            <person name="Jalonen R."/>
            <person name="Gaisberger H."/>
            <person name="Ma Y.Z."/>
            <person name="Qiu Y.X."/>
        </authorList>
    </citation>
    <scope>NUCLEOTIDE SEQUENCE [LARGE SCALE GENOMIC DNA]</scope>
    <source>
        <strain evidence="14">Hangzhou</strain>
    </source>
</reference>
<keyword evidence="15" id="KW-1185">Reference proteome</keyword>
<evidence type="ECO:0000256" key="7">
    <source>
        <dbReference type="ARBA" id="ARBA00023065"/>
    </source>
</evidence>
<dbReference type="EMBL" id="JBBPBK010000013">
    <property type="protein sequence ID" value="KAK9271696.1"/>
    <property type="molecule type" value="Genomic_DNA"/>
</dbReference>
<evidence type="ECO:0000313" key="15">
    <source>
        <dbReference type="Proteomes" id="UP001415857"/>
    </source>
</evidence>
<feature type="transmembrane region" description="Helical" evidence="10">
    <location>
        <begin position="391"/>
        <end position="409"/>
    </location>
</feature>
<dbReference type="Pfam" id="PF23259">
    <property type="entry name" value="CHX17_C"/>
    <property type="match status" value="1"/>
</dbReference>
<keyword evidence="3" id="KW-0633">Potassium transport</keyword>
<evidence type="ECO:0000259" key="13">
    <source>
        <dbReference type="Pfam" id="PF23259"/>
    </source>
</evidence>
<evidence type="ECO:0000256" key="1">
    <source>
        <dbReference type="ARBA" id="ARBA00004141"/>
    </source>
</evidence>
<keyword evidence="6 10" id="KW-1133">Transmembrane helix</keyword>
<evidence type="ECO:0000256" key="2">
    <source>
        <dbReference type="ARBA" id="ARBA00022448"/>
    </source>
</evidence>
<organism evidence="14 15">
    <name type="scientific">Liquidambar formosana</name>
    <name type="common">Formosan gum</name>
    <dbReference type="NCBI Taxonomy" id="63359"/>
    <lineage>
        <taxon>Eukaryota</taxon>
        <taxon>Viridiplantae</taxon>
        <taxon>Streptophyta</taxon>
        <taxon>Embryophyta</taxon>
        <taxon>Tracheophyta</taxon>
        <taxon>Spermatophyta</taxon>
        <taxon>Magnoliopsida</taxon>
        <taxon>eudicotyledons</taxon>
        <taxon>Gunneridae</taxon>
        <taxon>Pentapetalae</taxon>
        <taxon>Saxifragales</taxon>
        <taxon>Altingiaceae</taxon>
        <taxon>Liquidambar</taxon>
    </lineage>
</organism>
<evidence type="ECO:0000256" key="6">
    <source>
        <dbReference type="ARBA" id="ARBA00022989"/>
    </source>
</evidence>
<dbReference type="GO" id="GO:0006885">
    <property type="term" value="P:regulation of pH"/>
    <property type="evidence" value="ECO:0007669"/>
    <property type="project" value="TreeGrafter"/>
</dbReference>
<evidence type="ECO:0000256" key="8">
    <source>
        <dbReference type="ARBA" id="ARBA00023136"/>
    </source>
</evidence>
<dbReference type="InterPro" id="IPR038770">
    <property type="entry name" value="Na+/solute_symporter_sf"/>
</dbReference>
<feature type="transmembrane region" description="Helical" evidence="10">
    <location>
        <begin position="421"/>
        <end position="441"/>
    </location>
</feature>
<name>A0AAP0R970_LIQFO</name>
<keyword evidence="7" id="KW-0406">Ion transport</keyword>
<dbReference type="InterPro" id="IPR057291">
    <property type="entry name" value="CHX17_2nd"/>
</dbReference>
<dbReference type="GO" id="GO:0012505">
    <property type="term" value="C:endomembrane system"/>
    <property type="evidence" value="ECO:0007669"/>
    <property type="project" value="TreeGrafter"/>
</dbReference>
<feature type="domain" description="Cation/H+ exchanger transmembrane" evidence="11">
    <location>
        <begin position="62"/>
        <end position="441"/>
    </location>
</feature>
<evidence type="ECO:0008006" key="16">
    <source>
        <dbReference type="Google" id="ProtNLM"/>
    </source>
</evidence>
<dbReference type="InterPro" id="IPR006153">
    <property type="entry name" value="Cation/H_exchanger_TM"/>
</dbReference>
<feature type="transmembrane region" description="Helical" evidence="10">
    <location>
        <begin position="47"/>
        <end position="70"/>
    </location>
</feature>
<dbReference type="AlphaFoldDB" id="A0AAP0R970"/>
<feature type="transmembrane region" description="Helical" evidence="10">
    <location>
        <begin position="147"/>
        <end position="169"/>
    </location>
</feature>
<dbReference type="Pfam" id="PF00999">
    <property type="entry name" value="Na_H_Exchanger"/>
    <property type="match status" value="1"/>
</dbReference>
<evidence type="ECO:0000256" key="9">
    <source>
        <dbReference type="ARBA" id="ARBA00038341"/>
    </source>
</evidence>
<evidence type="ECO:0000256" key="5">
    <source>
        <dbReference type="ARBA" id="ARBA00022958"/>
    </source>
</evidence>
<feature type="domain" description="Cation/H(+) antiporter central" evidence="12">
    <location>
        <begin position="532"/>
        <end position="625"/>
    </location>
</feature>
<comment type="caution">
    <text evidence="14">The sequence shown here is derived from an EMBL/GenBank/DDBJ whole genome shotgun (WGS) entry which is preliminary data.</text>
</comment>